<dbReference type="RefSeq" id="WP_213161087.1">
    <property type="nucleotide sequence ID" value="NZ_CP058214.1"/>
</dbReference>
<accession>A0A7S8HCL3</accession>
<dbReference type="Proteomes" id="UP000593594">
    <property type="component" value="Chromosome"/>
</dbReference>
<dbReference type="AlphaFoldDB" id="A0A7S8HCL3"/>
<protein>
    <submittedName>
        <fullName evidence="2">DUF992 domain-containing protein</fullName>
    </submittedName>
</protein>
<name>A0A7S8HCL3_9HYPH</name>
<gene>
    <name evidence="2" type="ORF">HW532_14130</name>
</gene>
<sequence length="161" mass="16075">MKTIATVGFAALVAAGAMAIGSGQAAAEDVKIGTLTCMVDGGFGFLVGSSKKMTCTFKKAGSDMSETYHGKVKKFGVDIGVTQETTIVWAVFAPSRGVGAGSLAGTYAGVSAEATAGVGVGANVMVGGNNKTIQLQPVSVQAQTGLDIAAGIATMTLKYKE</sequence>
<evidence type="ECO:0000313" key="3">
    <source>
        <dbReference type="Proteomes" id="UP000593594"/>
    </source>
</evidence>
<dbReference type="KEGG" id="kmn:HW532_14130"/>
<dbReference type="InterPro" id="IPR009333">
    <property type="entry name" value="DUF992"/>
</dbReference>
<feature type="chain" id="PRO_5032919195" evidence="1">
    <location>
        <begin position="28"/>
        <end position="161"/>
    </location>
</feature>
<organism evidence="2 3">
    <name type="scientific">Kaustia mangrovi</name>
    <dbReference type="NCBI Taxonomy" id="2593653"/>
    <lineage>
        <taxon>Bacteria</taxon>
        <taxon>Pseudomonadati</taxon>
        <taxon>Pseudomonadota</taxon>
        <taxon>Alphaproteobacteria</taxon>
        <taxon>Hyphomicrobiales</taxon>
        <taxon>Parvibaculaceae</taxon>
        <taxon>Kaustia</taxon>
    </lineage>
</organism>
<evidence type="ECO:0000256" key="1">
    <source>
        <dbReference type="SAM" id="SignalP"/>
    </source>
</evidence>
<keyword evidence="1" id="KW-0732">Signal</keyword>
<proteinExistence type="predicted"/>
<dbReference type="EMBL" id="CP058214">
    <property type="protein sequence ID" value="QPC43725.1"/>
    <property type="molecule type" value="Genomic_DNA"/>
</dbReference>
<reference evidence="2 3" key="1">
    <citation type="submission" date="2020-06" db="EMBL/GenBank/DDBJ databases">
        <title>Genome sequence of 2 isolates from Red Sea Mangroves.</title>
        <authorList>
            <person name="Sefrji F."/>
            <person name="Michoud G."/>
            <person name="Merlino G."/>
            <person name="Daffonchio D."/>
        </authorList>
    </citation>
    <scope>NUCLEOTIDE SEQUENCE [LARGE SCALE GENOMIC DNA]</scope>
    <source>
        <strain evidence="2 3">R1DC25</strain>
    </source>
</reference>
<feature type="signal peptide" evidence="1">
    <location>
        <begin position="1"/>
        <end position="27"/>
    </location>
</feature>
<dbReference type="Pfam" id="PF06186">
    <property type="entry name" value="DUF992"/>
    <property type="match status" value="1"/>
</dbReference>
<evidence type="ECO:0000313" key="2">
    <source>
        <dbReference type="EMBL" id="QPC43725.1"/>
    </source>
</evidence>
<keyword evidence="3" id="KW-1185">Reference proteome</keyword>